<dbReference type="Gene3D" id="1.10.760.10">
    <property type="entry name" value="Cytochrome c-like domain"/>
    <property type="match status" value="1"/>
</dbReference>
<dbReference type="GO" id="GO:0020037">
    <property type="term" value="F:heme binding"/>
    <property type="evidence" value="ECO:0007669"/>
    <property type="project" value="InterPro"/>
</dbReference>
<dbReference type="RefSeq" id="WP_100265562.1">
    <property type="nucleotide sequence ID" value="NZ_CP018800.1"/>
</dbReference>
<feature type="domain" description="Cytochrome c" evidence="6">
    <location>
        <begin position="38"/>
        <end position="132"/>
    </location>
</feature>
<accession>A0A2K8L4L8</accession>
<dbReference type="Pfam" id="PF09086">
    <property type="entry name" value="DUF1924"/>
    <property type="match status" value="1"/>
</dbReference>
<sequence>MKRIAITFALLLLAQPAMASDVIEELLNSYRAEGAAAFDGKRGKTMWQEQHQQPQLGKAVSCASCHGTDLTQRGSHIKTGKLIEPLAVRTNAGRLTDPVKIEKWFGRNCHWTYGRACTAQEKGDFLLFIQNY</sequence>
<evidence type="ECO:0000256" key="4">
    <source>
        <dbReference type="PROSITE-ProRule" id="PRU00433"/>
    </source>
</evidence>
<evidence type="ECO:0000313" key="8">
    <source>
        <dbReference type="Proteomes" id="UP000231637"/>
    </source>
</evidence>
<protein>
    <recommendedName>
        <fullName evidence="6">Cytochrome c domain-containing protein</fullName>
    </recommendedName>
</protein>
<dbReference type="EMBL" id="CP018800">
    <property type="protein sequence ID" value="ATX82183.1"/>
    <property type="molecule type" value="Genomic_DNA"/>
</dbReference>
<keyword evidence="1 4" id="KW-0349">Heme</keyword>
<evidence type="ECO:0000259" key="6">
    <source>
        <dbReference type="PROSITE" id="PS51007"/>
    </source>
</evidence>
<dbReference type="GO" id="GO:0046872">
    <property type="term" value="F:metal ion binding"/>
    <property type="evidence" value="ECO:0007669"/>
    <property type="project" value="UniProtKB-KW"/>
</dbReference>
<dbReference type="Proteomes" id="UP000231637">
    <property type="component" value="Chromosome"/>
</dbReference>
<dbReference type="OrthoDB" id="5295318at2"/>
<feature type="signal peptide" evidence="5">
    <location>
        <begin position="1"/>
        <end position="19"/>
    </location>
</feature>
<evidence type="ECO:0000256" key="1">
    <source>
        <dbReference type="ARBA" id="ARBA00022617"/>
    </source>
</evidence>
<reference evidence="7 8" key="1">
    <citation type="submission" date="2016-12" db="EMBL/GenBank/DDBJ databases">
        <title>Isolation and genomic insights into novel planktonic Zetaproteobacteria from stratified waters of the Chesapeake Bay.</title>
        <authorList>
            <person name="McAllister S.M."/>
            <person name="Kato S."/>
            <person name="Chan C.S."/>
            <person name="Chiu B.K."/>
            <person name="Field E.K."/>
        </authorList>
    </citation>
    <scope>NUCLEOTIDE SEQUENCE [LARGE SCALE GENOMIC DNA]</scope>
    <source>
        <strain evidence="7 8">CP-8</strain>
    </source>
</reference>
<dbReference type="InterPro" id="IPR036909">
    <property type="entry name" value="Cyt_c-like_dom_sf"/>
</dbReference>
<evidence type="ECO:0000313" key="7">
    <source>
        <dbReference type="EMBL" id="ATX82183.1"/>
    </source>
</evidence>
<evidence type="ECO:0000256" key="5">
    <source>
        <dbReference type="SAM" id="SignalP"/>
    </source>
</evidence>
<organism evidence="7 8">
    <name type="scientific">Mariprofundus ferrinatatus</name>
    <dbReference type="NCBI Taxonomy" id="1921087"/>
    <lineage>
        <taxon>Bacteria</taxon>
        <taxon>Pseudomonadati</taxon>
        <taxon>Pseudomonadota</taxon>
        <taxon>Candidatius Mariprofundia</taxon>
        <taxon>Mariprofundales</taxon>
        <taxon>Mariprofundaceae</taxon>
        <taxon>Mariprofundus</taxon>
    </lineage>
</organism>
<dbReference type="PROSITE" id="PS51007">
    <property type="entry name" value="CYTC"/>
    <property type="match status" value="1"/>
</dbReference>
<dbReference type="KEGG" id="mfn:Ga0123462_1319"/>
<keyword evidence="2 4" id="KW-0479">Metal-binding</keyword>
<dbReference type="InterPro" id="IPR009056">
    <property type="entry name" value="Cyt_c-like_dom"/>
</dbReference>
<dbReference type="InterPro" id="IPR015170">
    <property type="entry name" value="DUF1924_SHP"/>
</dbReference>
<evidence type="ECO:0000256" key="3">
    <source>
        <dbReference type="ARBA" id="ARBA00023004"/>
    </source>
</evidence>
<proteinExistence type="predicted"/>
<keyword evidence="5" id="KW-0732">Signal</keyword>
<feature type="chain" id="PRO_5014778340" description="Cytochrome c domain-containing protein" evidence="5">
    <location>
        <begin position="20"/>
        <end position="132"/>
    </location>
</feature>
<name>A0A2K8L4L8_9PROT</name>
<evidence type="ECO:0000256" key="2">
    <source>
        <dbReference type="ARBA" id="ARBA00022723"/>
    </source>
</evidence>
<dbReference type="SUPFAM" id="SSF46626">
    <property type="entry name" value="Cytochrome c"/>
    <property type="match status" value="1"/>
</dbReference>
<dbReference type="AlphaFoldDB" id="A0A2K8L4L8"/>
<keyword evidence="3 4" id="KW-0408">Iron</keyword>
<gene>
    <name evidence="7" type="ORF">Ga0123462_1319</name>
</gene>
<keyword evidence="8" id="KW-1185">Reference proteome</keyword>
<dbReference type="GO" id="GO:0009055">
    <property type="term" value="F:electron transfer activity"/>
    <property type="evidence" value="ECO:0007669"/>
    <property type="project" value="InterPro"/>
</dbReference>